<accession>A0A1G2BMK4</accession>
<evidence type="ECO:0000256" key="3">
    <source>
        <dbReference type="ARBA" id="ARBA00022723"/>
    </source>
</evidence>
<dbReference type="GO" id="GO:0046872">
    <property type="term" value="F:metal ion binding"/>
    <property type="evidence" value="ECO:0007669"/>
    <property type="project" value="UniProtKB-KW"/>
</dbReference>
<dbReference type="Pfam" id="PF02777">
    <property type="entry name" value="Sod_Fe_C"/>
    <property type="match status" value="1"/>
</dbReference>
<dbReference type="Gene3D" id="1.10.287.990">
    <property type="entry name" value="Fe,Mn superoxide dismutase (SOD) domain"/>
    <property type="match status" value="1"/>
</dbReference>
<comment type="function">
    <text evidence="6">Destroys radicals which are normally produced within the cells and which are toxic to biological systems.</text>
</comment>
<evidence type="ECO:0000256" key="4">
    <source>
        <dbReference type="ARBA" id="ARBA00023002"/>
    </source>
</evidence>
<dbReference type="InterPro" id="IPR036314">
    <property type="entry name" value="SOD_C_sf"/>
</dbReference>
<dbReference type="SUPFAM" id="SSF46609">
    <property type="entry name" value="Fe,Mn superoxide dismutase (SOD), N-terminal domain"/>
    <property type="match status" value="1"/>
</dbReference>
<proteinExistence type="inferred from homology"/>
<evidence type="ECO:0000313" key="10">
    <source>
        <dbReference type="Proteomes" id="UP000178849"/>
    </source>
</evidence>
<feature type="binding site" evidence="5">
    <location>
        <position position="164"/>
    </location>
    <ligand>
        <name>Mn(2+)</name>
        <dbReference type="ChEBI" id="CHEBI:29035"/>
    </ligand>
</feature>
<dbReference type="InterPro" id="IPR019833">
    <property type="entry name" value="Mn/Fe_SOD_BS"/>
</dbReference>
<comment type="caution">
    <text evidence="9">The sequence shown here is derived from an EMBL/GenBank/DDBJ whole genome shotgun (WGS) entry which is preliminary data.</text>
</comment>
<dbReference type="EC" id="1.15.1.1" evidence="2 6"/>
<dbReference type="InterPro" id="IPR019831">
    <property type="entry name" value="Mn/Fe_SOD_N"/>
</dbReference>
<protein>
    <recommendedName>
        <fullName evidence="2 6">Superoxide dismutase</fullName>
        <ecNumber evidence="2 6">1.15.1.1</ecNumber>
    </recommendedName>
</protein>
<dbReference type="GO" id="GO:0004784">
    <property type="term" value="F:superoxide dismutase activity"/>
    <property type="evidence" value="ECO:0007669"/>
    <property type="project" value="UniProtKB-EC"/>
</dbReference>
<dbReference type="InterPro" id="IPR036324">
    <property type="entry name" value="Mn/Fe_SOD_N_sf"/>
</dbReference>
<evidence type="ECO:0000259" key="8">
    <source>
        <dbReference type="Pfam" id="PF02777"/>
    </source>
</evidence>
<evidence type="ECO:0000313" key="9">
    <source>
        <dbReference type="EMBL" id="OGY89966.1"/>
    </source>
</evidence>
<feature type="binding site" evidence="5">
    <location>
        <position position="83"/>
    </location>
    <ligand>
        <name>Mn(2+)</name>
        <dbReference type="ChEBI" id="CHEBI:29035"/>
    </ligand>
</feature>
<dbReference type="STRING" id="1798550.A2927_02720"/>
<keyword evidence="4 6" id="KW-0560">Oxidoreductase</keyword>
<dbReference type="PANTHER" id="PTHR43595">
    <property type="entry name" value="37S RIBOSOMAL PROTEIN S26, MITOCHONDRIAL"/>
    <property type="match status" value="1"/>
</dbReference>
<feature type="binding site" evidence="5">
    <location>
        <position position="27"/>
    </location>
    <ligand>
        <name>Mn(2+)</name>
        <dbReference type="ChEBI" id="CHEBI:29035"/>
    </ligand>
</feature>
<dbReference type="Pfam" id="PF00081">
    <property type="entry name" value="Sod_Fe_N"/>
    <property type="match status" value="1"/>
</dbReference>
<dbReference type="EMBL" id="MHKL01000004">
    <property type="protein sequence ID" value="OGY89966.1"/>
    <property type="molecule type" value="Genomic_DNA"/>
</dbReference>
<dbReference type="PIRSF" id="PIRSF000349">
    <property type="entry name" value="SODismutase"/>
    <property type="match status" value="1"/>
</dbReference>
<evidence type="ECO:0000256" key="1">
    <source>
        <dbReference type="ARBA" id="ARBA00008714"/>
    </source>
</evidence>
<sequence>MKYELLPLPYGYDALEPYLDKATMEIHHGKHHQAYGDKMNGVLEKYPTLTESPEELMKKLNSLPMDEADKKIFRNHGGGFINHNFFWQVMNPVNQRDENLVKEIEQTFGSIDEFKNKFSEAAKNHFGSGWAWLARKADGGLAVYSTPNQDSPLLSGDEPILCLDVWEHAYYLKYQNRRAEFIENWWKVVKII</sequence>
<dbReference type="InterPro" id="IPR019832">
    <property type="entry name" value="Mn/Fe_SOD_C"/>
</dbReference>
<reference evidence="9 10" key="1">
    <citation type="journal article" date="2016" name="Nat. Commun.">
        <title>Thousands of microbial genomes shed light on interconnected biogeochemical processes in an aquifer system.</title>
        <authorList>
            <person name="Anantharaman K."/>
            <person name="Brown C.T."/>
            <person name="Hug L.A."/>
            <person name="Sharon I."/>
            <person name="Castelle C.J."/>
            <person name="Probst A.J."/>
            <person name="Thomas B.C."/>
            <person name="Singh A."/>
            <person name="Wilkins M.J."/>
            <person name="Karaoz U."/>
            <person name="Brodie E.L."/>
            <person name="Williams K.H."/>
            <person name="Hubbard S.S."/>
            <person name="Banfield J.F."/>
        </authorList>
    </citation>
    <scope>NUCLEOTIDE SEQUENCE [LARGE SCALE GENOMIC DNA]</scope>
</reference>
<dbReference type="GO" id="GO:0005737">
    <property type="term" value="C:cytoplasm"/>
    <property type="evidence" value="ECO:0007669"/>
    <property type="project" value="TreeGrafter"/>
</dbReference>
<evidence type="ECO:0000256" key="2">
    <source>
        <dbReference type="ARBA" id="ARBA00012682"/>
    </source>
</evidence>
<name>A0A1G2BMK4_9BACT</name>
<comment type="catalytic activity">
    <reaction evidence="6">
        <text>2 superoxide + 2 H(+) = H2O2 + O2</text>
        <dbReference type="Rhea" id="RHEA:20696"/>
        <dbReference type="ChEBI" id="CHEBI:15378"/>
        <dbReference type="ChEBI" id="CHEBI:15379"/>
        <dbReference type="ChEBI" id="CHEBI:16240"/>
        <dbReference type="ChEBI" id="CHEBI:18421"/>
        <dbReference type="EC" id="1.15.1.1"/>
    </reaction>
</comment>
<keyword evidence="3 5" id="KW-0479">Metal-binding</keyword>
<feature type="binding site" evidence="5">
    <location>
        <position position="168"/>
    </location>
    <ligand>
        <name>Mn(2+)</name>
        <dbReference type="ChEBI" id="CHEBI:29035"/>
    </ligand>
</feature>
<comment type="similarity">
    <text evidence="1 6">Belongs to the iron/manganese superoxide dismutase family.</text>
</comment>
<feature type="domain" description="Manganese/iron superoxide dismutase C-terminal" evidence="8">
    <location>
        <begin position="98"/>
        <end position="190"/>
    </location>
</feature>
<feature type="domain" description="Manganese/iron superoxide dismutase N-terminal" evidence="7">
    <location>
        <begin position="2"/>
        <end position="90"/>
    </location>
</feature>
<evidence type="ECO:0000259" key="7">
    <source>
        <dbReference type="Pfam" id="PF00081"/>
    </source>
</evidence>
<dbReference type="InterPro" id="IPR001189">
    <property type="entry name" value="Mn/Fe_SOD"/>
</dbReference>
<dbReference type="SUPFAM" id="SSF54719">
    <property type="entry name" value="Fe,Mn superoxide dismutase (SOD), C-terminal domain"/>
    <property type="match status" value="1"/>
</dbReference>
<evidence type="ECO:0000256" key="6">
    <source>
        <dbReference type="RuleBase" id="RU000414"/>
    </source>
</evidence>
<dbReference type="Proteomes" id="UP000178849">
    <property type="component" value="Unassembled WGS sequence"/>
</dbReference>
<dbReference type="PANTHER" id="PTHR43595:SF2">
    <property type="entry name" value="SMALL RIBOSOMAL SUBUNIT PROTEIN MS42"/>
    <property type="match status" value="1"/>
</dbReference>
<dbReference type="PRINTS" id="PR01703">
    <property type="entry name" value="MNSODISMTASE"/>
</dbReference>
<dbReference type="Gene3D" id="3.55.40.20">
    <property type="entry name" value="Iron/manganese superoxide dismutase, C-terminal domain"/>
    <property type="match status" value="1"/>
</dbReference>
<dbReference type="PROSITE" id="PS00088">
    <property type="entry name" value="SOD_MN"/>
    <property type="match status" value="1"/>
</dbReference>
<evidence type="ECO:0000256" key="5">
    <source>
        <dbReference type="PIRSR" id="PIRSR000349-1"/>
    </source>
</evidence>
<gene>
    <name evidence="9" type="ORF">A2927_02720</name>
</gene>
<dbReference type="AlphaFoldDB" id="A0A1G2BMK4"/>
<organism evidence="9 10">
    <name type="scientific">Candidatus Komeilibacteria bacterium RIFCSPLOWO2_01_FULL_45_10</name>
    <dbReference type="NCBI Taxonomy" id="1798550"/>
    <lineage>
        <taxon>Bacteria</taxon>
        <taxon>Candidatus Komeiliibacteriota</taxon>
    </lineage>
</organism>